<dbReference type="EC" id="2.7.13.3" evidence="2"/>
<dbReference type="PANTHER" id="PTHR43711">
    <property type="entry name" value="TWO-COMPONENT HISTIDINE KINASE"/>
    <property type="match status" value="1"/>
</dbReference>
<dbReference type="CDD" id="cd00130">
    <property type="entry name" value="PAS"/>
    <property type="match status" value="1"/>
</dbReference>
<dbReference type="EMBL" id="CP034145">
    <property type="protein sequence ID" value="AZH24448.1"/>
    <property type="molecule type" value="Genomic_DNA"/>
</dbReference>
<dbReference type="CDD" id="cd00082">
    <property type="entry name" value="HisKA"/>
    <property type="match status" value="1"/>
</dbReference>
<feature type="domain" description="Histidine kinase" evidence="8">
    <location>
        <begin position="275"/>
        <end position="468"/>
    </location>
</feature>
<dbReference type="Gene3D" id="3.30.565.10">
    <property type="entry name" value="Histidine kinase-like ATPase, C-terminal domain"/>
    <property type="match status" value="1"/>
</dbReference>
<evidence type="ECO:0000259" key="8">
    <source>
        <dbReference type="PROSITE" id="PS50109"/>
    </source>
</evidence>
<dbReference type="PROSITE" id="PS50109">
    <property type="entry name" value="HIS_KIN"/>
    <property type="match status" value="1"/>
</dbReference>
<reference evidence="12" key="3">
    <citation type="submission" date="2018-10" db="EMBL/GenBank/DDBJ databases">
        <authorList>
            <person name="Whitman W."/>
            <person name="Huntemann M."/>
            <person name="Clum A."/>
            <person name="Pillay M."/>
            <person name="Palaniappan K."/>
            <person name="Varghese N."/>
            <person name="Mikhailova N."/>
            <person name="Stamatis D."/>
            <person name="Reddy T."/>
            <person name="Daum C."/>
            <person name="Shapiro N."/>
            <person name="Ivanova N."/>
            <person name="Kyrpides N."/>
            <person name="Woyke T."/>
        </authorList>
    </citation>
    <scope>NUCLEOTIDE SEQUENCE</scope>
    <source>
        <strain evidence="12">CGMCC 1.10124</strain>
    </source>
</reference>
<accession>A0A3M0DR25</accession>
<dbReference type="Gene3D" id="3.30.450.20">
    <property type="entry name" value="PAS domain"/>
    <property type="match status" value="1"/>
</dbReference>
<dbReference type="PRINTS" id="PR00344">
    <property type="entry name" value="BCTRLSENSOR"/>
</dbReference>
<dbReference type="EMBL" id="REFS01000002">
    <property type="protein sequence ID" value="RMB23905.1"/>
    <property type="molecule type" value="Genomic_DNA"/>
</dbReference>
<evidence type="ECO:0000259" key="10">
    <source>
        <dbReference type="PROSITE" id="PS50112"/>
    </source>
</evidence>
<feature type="domain" description="Response regulatory" evidence="9">
    <location>
        <begin position="6"/>
        <end position="120"/>
    </location>
</feature>
<evidence type="ECO:0000256" key="6">
    <source>
        <dbReference type="ARBA" id="ARBA00023012"/>
    </source>
</evidence>
<evidence type="ECO:0000313" key="12">
    <source>
        <dbReference type="EMBL" id="RMB23905.1"/>
    </source>
</evidence>
<dbReference type="Gene3D" id="1.10.287.130">
    <property type="match status" value="1"/>
</dbReference>
<dbReference type="Pfam" id="PF00072">
    <property type="entry name" value="Response_reg"/>
    <property type="match status" value="1"/>
</dbReference>
<dbReference type="InterPro" id="IPR036890">
    <property type="entry name" value="HATPase_C_sf"/>
</dbReference>
<evidence type="ECO:0000256" key="2">
    <source>
        <dbReference type="ARBA" id="ARBA00012438"/>
    </source>
</evidence>
<dbReference type="CDD" id="cd00156">
    <property type="entry name" value="REC"/>
    <property type="match status" value="1"/>
</dbReference>
<dbReference type="SMART" id="SM00448">
    <property type="entry name" value="REC"/>
    <property type="match status" value="1"/>
</dbReference>
<dbReference type="NCBIfam" id="TIGR00229">
    <property type="entry name" value="sensory_box"/>
    <property type="match status" value="1"/>
</dbReference>
<reference evidence="11 14" key="2">
    <citation type="submission" date="2018-07" db="EMBL/GenBank/DDBJ databases">
        <title>Genome sequences of Haloplanus aerogenes JCM 16430T.</title>
        <authorList>
            <person name="Kim Y.B."/>
            <person name="Roh S.W."/>
        </authorList>
    </citation>
    <scope>NUCLEOTIDE SEQUENCE [LARGE SCALE GENOMIC DNA]</scope>
    <source>
        <strain evidence="11 14">JCM 16430</strain>
    </source>
</reference>
<sequence>MTDDISVLLVDDETVTTPIRESIRHHHDDIVVRLADGADDALSRLETDDIDCVVCEYGLEASGRDLLDAIRERWPTLPVVLFTDRGSEAIASDAITDGATDYLRKRRETPQHRELTDCIRTVVARCRAEAGAQRASHRDDTQFELLVDAVENYAIFLLDETGHVRTWNPGAETIKGYTRDEIIGEHVSIFYTDADVDAGVPERNLREAAAGGRVRDEGWRVHKDGSMFRADVTIVALYDDGDVTGYAKITRDETPRHREQILLEQNQQLKEHIAGLAHDLRNPLTVARGNVEMALETGDYSGLDASKRGLDRMEELLDSIVSLAQEDDETVEPEPIDLRDVAEEAWSVVPTGSATLRIEENAMIVADRGKLQQLFENLFKNAVDHGGPTPTVRVGRFDGGFYVEDDGPGIPTTERTSIFEMGHSTDPDGTGVGLAICERIAEAHGWDIGVETAFAGGARFEVSGTATA</sequence>
<evidence type="ECO:0000256" key="3">
    <source>
        <dbReference type="ARBA" id="ARBA00022553"/>
    </source>
</evidence>
<dbReference type="InterPro" id="IPR003594">
    <property type="entry name" value="HATPase_dom"/>
</dbReference>
<dbReference type="InterPro" id="IPR005467">
    <property type="entry name" value="His_kinase_dom"/>
</dbReference>
<gene>
    <name evidence="12" type="ORF">ATH50_1135</name>
    <name evidence="11" type="ORF">DU502_03215</name>
</gene>
<organism evidence="12 13">
    <name type="scientific">Haloplanus aerogenes</name>
    <dbReference type="NCBI Taxonomy" id="660522"/>
    <lineage>
        <taxon>Archaea</taxon>
        <taxon>Methanobacteriati</taxon>
        <taxon>Methanobacteriota</taxon>
        <taxon>Stenosarchaea group</taxon>
        <taxon>Halobacteria</taxon>
        <taxon>Halobacteriales</taxon>
        <taxon>Haloferacaceae</taxon>
        <taxon>Haloplanus</taxon>
    </lineage>
</organism>
<dbReference type="InterPro" id="IPR050736">
    <property type="entry name" value="Sensor_HK_Regulatory"/>
</dbReference>
<dbReference type="GO" id="GO:0000155">
    <property type="term" value="F:phosphorelay sensor kinase activity"/>
    <property type="evidence" value="ECO:0007669"/>
    <property type="project" value="InterPro"/>
</dbReference>
<keyword evidence="4" id="KW-0808">Transferase</keyword>
<dbReference type="SMART" id="SM00091">
    <property type="entry name" value="PAS"/>
    <property type="match status" value="1"/>
</dbReference>
<feature type="domain" description="PAS" evidence="10">
    <location>
        <begin position="139"/>
        <end position="212"/>
    </location>
</feature>
<dbReference type="Proteomes" id="UP000277326">
    <property type="component" value="Unassembled WGS sequence"/>
</dbReference>
<dbReference type="InterPro" id="IPR003661">
    <property type="entry name" value="HisK_dim/P_dom"/>
</dbReference>
<name>A0A3M0DR25_9EURY</name>
<dbReference type="SUPFAM" id="SSF52172">
    <property type="entry name" value="CheY-like"/>
    <property type="match status" value="1"/>
</dbReference>
<dbReference type="InterPro" id="IPR000014">
    <property type="entry name" value="PAS"/>
</dbReference>
<dbReference type="InterPro" id="IPR035965">
    <property type="entry name" value="PAS-like_dom_sf"/>
</dbReference>
<dbReference type="GeneID" id="38470263"/>
<dbReference type="SUPFAM" id="SSF55785">
    <property type="entry name" value="PYP-like sensor domain (PAS domain)"/>
    <property type="match status" value="1"/>
</dbReference>
<dbReference type="PROSITE" id="PS50112">
    <property type="entry name" value="PAS"/>
    <property type="match status" value="1"/>
</dbReference>
<dbReference type="AlphaFoldDB" id="A0A3M0DR25"/>
<keyword evidence="14" id="KW-1185">Reference proteome</keyword>
<comment type="caution">
    <text evidence="7">Lacks conserved residue(s) required for the propagation of feature annotation.</text>
</comment>
<protein>
    <recommendedName>
        <fullName evidence="2">histidine kinase</fullName>
        <ecNumber evidence="2">2.7.13.3</ecNumber>
    </recommendedName>
</protein>
<dbReference type="SMART" id="SM00387">
    <property type="entry name" value="HATPase_c"/>
    <property type="match status" value="1"/>
</dbReference>
<reference evidence="12 13" key="1">
    <citation type="journal article" date="2015" name="Stand. Genomic Sci.">
        <title>Genomic Encyclopedia of Bacterial and Archaeal Type Strains, Phase III: the genomes of soil and plant-associated and newly described type strains.</title>
        <authorList>
            <person name="Whitman W.B."/>
            <person name="Woyke T."/>
            <person name="Klenk H.P."/>
            <person name="Zhou Y."/>
            <person name="Lilburn T.G."/>
            <person name="Beck B.J."/>
            <person name="De Vos P."/>
            <person name="Vandamme P."/>
            <person name="Eisen J.A."/>
            <person name="Garrity G."/>
            <person name="Hugenholtz P."/>
            <person name="Kyrpides N.C."/>
        </authorList>
    </citation>
    <scope>NUCLEOTIDE SEQUENCE [LARGE SCALE GENOMIC DNA]</scope>
    <source>
        <strain evidence="12 13">CGMCC 1.10124</strain>
    </source>
</reference>
<dbReference type="SUPFAM" id="SSF47384">
    <property type="entry name" value="Homodimeric domain of signal transducing histidine kinase"/>
    <property type="match status" value="1"/>
</dbReference>
<dbReference type="CDD" id="cd00075">
    <property type="entry name" value="HATPase"/>
    <property type="match status" value="1"/>
</dbReference>
<dbReference type="SUPFAM" id="SSF55874">
    <property type="entry name" value="ATPase domain of HSP90 chaperone/DNA topoisomerase II/histidine kinase"/>
    <property type="match status" value="1"/>
</dbReference>
<keyword evidence="5" id="KW-0418">Kinase</keyword>
<evidence type="ECO:0000256" key="7">
    <source>
        <dbReference type="PROSITE-ProRule" id="PRU00169"/>
    </source>
</evidence>
<dbReference type="SMART" id="SM00388">
    <property type="entry name" value="HisKA"/>
    <property type="match status" value="1"/>
</dbReference>
<dbReference type="RefSeq" id="WP_121919811.1">
    <property type="nucleotide sequence ID" value="NZ_CP034145.1"/>
</dbReference>
<keyword evidence="3" id="KW-0597">Phosphoprotein</keyword>
<dbReference type="PANTHER" id="PTHR43711:SF1">
    <property type="entry name" value="HISTIDINE KINASE 1"/>
    <property type="match status" value="1"/>
</dbReference>
<dbReference type="OrthoDB" id="8127at2157"/>
<proteinExistence type="predicted"/>
<dbReference type="Pfam" id="PF02518">
    <property type="entry name" value="HATPase_c"/>
    <property type="match status" value="1"/>
</dbReference>
<dbReference type="InterPro" id="IPR011006">
    <property type="entry name" value="CheY-like_superfamily"/>
</dbReference>
<dbReference type="Pfam" id="PF00512">
    <property type="entry name" value="HisKA"/>
    <property type="match status" value="1"/>
</dbReference>
<evidence type="ECO:0000256" key="4">
    <source>
        <dbReference type="ARBA" id="ARBA00022679"/>
    </source>
</evidence>
<dbReference type="Pfam" id="PF13426">
    <property type="entry name" value="PAS_9"/>
    <property type="match status" value="1"/>
</dbReference>
<evidence type="ECO:0000313" key="13">
    <source>
        <dbReference type="Proteomes" id="UP000277326"/>
    </source>
</evidence>
<dbReference type="InterPro" id="IPR001789">
    <property type="entry name" value="Sig_transdc_resp-reg_receiver"/>
</dbReference>
<evidence type="ECO:0000256" key="1">
    <source>
        <dbReference type="ARBA" id="ARBA00000085"/>
    </source>
</evidence>
<dbReference type="KEGG" id="haer:DU502_03215"/>
<dbReference type="InterPro" id="IPR036097">
    <property type="entry name" value="HisK_dim/P_sf"/>
</dbReference>
<evidence type="ECO:0000313" key="11">
    <source>
        <dbReference type="EMBL" id="AZH24448.1"/>
    </source>
</evidence>
<dbReference type="PROSITE" id="PS50110">
    <property type="entry name" value="RESPONSE_REGULATORY"/>
    <property type="match status" value="1"/>
</dbReference>
<comment type="catalytic activity">
    <reaction evidence="1">
        <text>ATP + protein L-histidine = ADP + protein N-phospho-L-histidine.</text>
        <dbReference type="EC" id="2.7.13.3"/>
    </reaction>
</comment>
<dbReference type="Gene3D" id="3.40.50.2300">
    <property type="match status" value="1"/>
</dbReference>
<dbReference type="InterPro" id="IPR004358">
    <property type="entry name" value="Sig_transdc_His_kin-like_C"/>
</dbReference>
<evidence type="ECO:0000259" key="9">
    <source>
        <dbReference type="PROSITE" id="PS50110"/>
    </source>
</evidence>
<dbReference type="Proteomes" id="UP000282007">
    <property type="component" value="Chromosome"/>
</dbReference>
<evidence type="ECO:0000313" key="14">
    <source>
        <dbReference type="Proteomes" id="UP000282007"/>
    </source>
</evidence>
<evidence type="ECO:0000256" key="5">
    <source>
        <dbReference type="ARBA" id="ARBA00022777"/>
    </source>
</evidence>
<keyword evidence="6" id="KW-0902">Two-component regulatory system</keyword>